<organism evidence="1 2">
    <name type="scientific">Leadbettera azotonutricia (strain ATCC BAA-888 / DSM 13862 / ZAS-9)</name>
    <name type="common">Treponema azotonutricium</name>
    <dbReference type="NCBI Taxonomy" id="545695"/>
    <lineage>
        <taxon>Bacteria</taxon>
        <taxon>Pseudomonadati</taxon>
        <taxon>Spirochaetota</taxon>
        <taxon>Spirochaetia</taxon>
        <taxon>Spirochaetales</taxon>
        <taxon>Breznakiellaceae</taxon>
        <taxon>Leadbettera</taxon>
    </lineage>
</organism>
<evidence type="ECO:0000313" key="1">
    <source>
        <dbReference type="EMBL" id="AEF82821.1"/>
    </source>
</evidence>
<sequence>MTTFSENNKTEEIKIKNILAEIGIPILFIMGNDDKYEWKNSKNMYNLNQKEYEYDEYRFIGYQFTNPFIGGIFEKPEYDQIVDLISLEELCTDKYILITHGPAFGK</sequence>
<dbReference type="EMBL" id="CP001841">
    <property type="protein sequence ID" value="AEF82821.1"/>
    <property type="molecule type" value="Genomic_DNA"/>
</dbReference>
<reference evidence="1 2" key="2">
    <citation type="journal article" date="2011" name="ISME J.">
        <title>RNA-seq reveals cooperative metabolic interactions between two termite-gut spirochete species in co-culture.</title>
        <authorList>
            <person name="Rosenthal A.Z."/>
            <person name="Matson E.G."/>
            <person name="Eldar A."/>
            <person name="Leadbetter J.R."/>
        </authorList>
    </citation>
    <scope>NUCLEOTIDE SEQUENCE [LARGE SCALE GENOMIC DNA]</scope>
    <source>
        <strain evidence="2">ATCC BAA-888 / DSM 13862 / ZAS-9</strain>
    </source>
</reference>
<dbReference type="RefSeq" id="WP_015709744.1">
    <property type="nucleotide sequence ID" value="NC_015577.1"/>
</dbReference>
<dbReference type="KEGG" id="taz:TREAZ_2311"/>
<accession>F5Y7Z7</accession>
<reference evidence="2" key="1">
    <citation type="submission" date="2009-12" db="EMBL/GenBank/DDBJ databases">
        <title>Complete sequence of Treponema azotonutricium strain ZAS-9.</title>
        <authorList>
            <person name="Tetu S.G."/>
            <person name="Matson E."/>
            <person name="Ren Q."/>
            <person name="Seshadri R."/>
            <person name="Elbourne L."/>
            <person name="Hassan K.A."/>
            <person name="Durkin A."/>
            <person name="Radune D."/>
            <person name="Mohamoud Y."/>
            <person name="Shay R."/>
            <person name="Jin S."/>
            <person name="Zhang X."/>
            <person name="Lucey K."/>
            <person name="Ballor N.R."/>
            <person name="Ottesen E."/>
            <person name="Rosenthal R."/>
            <person name="Allen A."/>
            <person name="Leadbetter J.R."/>
            <person name="Paulsen I.T."/>
        </authorList>
    </citation>
    <scope>NUCLEOTIDE SEQUENCE [LARGE SCALE GENOMIC DNA]</scope>
    <source>
        <strain evidence="2">ATCC BAA-888 / DSM 13862 / ZAS-9</strain>
    </source>
</reference>
<dbReference type="SUPFAM" id="SSF56300">
    <property type="entry name" value="Metallo-dependent phosphatases"/>
    <property type="match status" value="1"/>
</dbReference>
<dbReference type="HOGENOM" id="CLU_2222058_0_0_12"/>
<dbReference type="Proteomes" id="UP000009222">
    <property type="component" value="Chromosome"/>
</dbReference>
<dbReference type="InParanoid" id="F5Y7Z7"/>
<dbReference type="AlphaFoldDB" id="F5Y7Z7"/>
<keyword evidence="2" id="KW-1185">Reference proteome</keyword>
<name>F5Y7Z7_LEAAZ</name>
<protein>
    <submittedName>
        <fullName evidence="1">Uncharacterized protein</fullName>
    </submittedName>
</protein>
<dbReference type="InterPro" id="IPR029052">
    <property type="entry name" value="Metallo-depent_PP-like"/>
</dbReference>
<proteinExistence type="predicted"/>
<evidence type="ECO:0000313" key="2">
    <source>
        <dbReference type="Proteomes" id="UP000009222"/>
    </source>
</evidence>
<gene>
    <name evidence="1" type="ordered locus">TREAZ_2311</name>
</gene>